<feature type="domain" description="N-acetyltransferase" evidence="3">
    <location>
        <begin position="156"/>
        <end position="302"/>
    </location>
</feature>
<dbReference type="CDD" id="cd04301">
    <property type="entry name" value="NAT_SF"/>
    <property type="match status" value="2"/>
</dbReference>
<dbReference type="NCBIfam" id="NF043067">
    <property type="entry name" value="AAC_6p_group_E"/>
    <property type="match status" value="1"/>
</dbReference>
<dbReference type="Proteomes" id="UP000195573">
    <property type="component" value="Chromosome"/>
</dbReference>
<dbReference type="SUPFAM" id="SSF55729">
    <property type="entry name" value="Acyl-CoA N-acyltransferases (Nat)"/>
    <property type="match status" value="2"/>
</dbReference>
<evidence type="ECO:0000313" key="5">
    <source>
        <dbReference type="Proteomes" id="UP000195573"/>
    </source>
</evidence>
<dbReference type="InterPro" id="IPR000182">
    <property type="entry name" value="GNAT_dom"/>
</dbReference>
<keyword evidence="1" id="KW-0808">Transferase</keyword>
<dbReference type="PANTHER" id="PTHR43420">
    <property type="entry name" value="ACETYLTRANSFERASE"/>
    <property type="match status" value="1"/>
</dbReference>
<keyword evidence="2" id="KW-0012">Acyltransferase</keyword>
<dbReference type="Gene3D" id="3.40.630.30">
    <property type="match status" value="2"/>
</dbReference>
<evidence type="ECO:0000259" key="3">
    <source>
        <dbReference type="PROSITE" id="PS51186"/>
    </source>
</evidence>
<feature type="domain" description="N-acetyltransferase" evidence="3">
    <location>
        <begin position="3"/>
        <end position="148"/>
    </location>
</feature>
<dbReference type="InterPro" id="IPR016181">
    <property type="entry name" value="Acyl_CoA_acyltransferase"/>
</dbReference>
<protein>
    <recommendedName>
        <fullName evidence="3">N-acetyltransferase domain-containing protein</fullName>
    </recommendedName>
</protein>
<evidence type="ECO:0000256" key="2">
    <source>
        <dbReference type="ARBA" id="ARBA00023315"/>
    </source>
</evidence>
<sequence>MKITLRQITAENWQKAIQLKVSEDQKDFVASNLYSLAQVQFLTDFKAMGVYAEEEMVGFAMYGIDPDDGNYWIYRLMIDEKFQRKGFGRAALDKVLKDIRNINSSAIPYVVHGFEPTNHVAKKMYKDAGFVETEIASWGEQLARLELQSSEESTNDNVVFASNNHLAHYTEMALDLWPESTEEELHESFREIMASNRDKVLFYRIGNEFVSFIHLSIRVDYVEGTESSPTGYIEGVYVKPEFRRKGYSAKLVEVGEEWLKKNGCKQIGSDIHLDNHVSYYFHIGMGFKESSRLIAFIKKIKG</sequence>
<dbReference type="InterPro" id="IPR050680">
    <property type="entry name" value="YpeA/RimI_acetyltransf"/>
</dbReference>
<reference evidence="4 5" key="1">
    <citation type="submission" date="2017-04" db="EMBL/GenBank/DDBJ databases">
        <title>Complete Genome Sequence of the Bacillus horikoshii 20a strain from Cuatro Cienegas, Coahuila, Mexico.</title>
        <authorList>
            <person name="Zarza E."/>
            <person name="Alcaraz L.D."/>
            <person name="Aguilar-Salinas B."/>
            <person name="Islas A."/>
            <person name="Olmedo-Alvarez G."/>
        </authorList>
    </citation>
    <scope>NUCLEOTIDE SEQUENCE [LARGE SCALE GENOMIC DNA]</scope>
    <source>
        <strain evidence="4 5">20a</strain>
    </source>
</reference>
<evidence type="ECO:0000256" key="1">
    <source>
        <dbReference type="ARBA" id="ARBA00022679"/>
    </source>
</evidence>
<accession>A0ABN4ZIM8</accession>
<dbReference type="PANTHER" id="PTHR43420:SF47">
    <property type="entry name" value="N-ACETYLTRANSFERASE DOMAIN-CONTAINING PROTEIN"/>
    <property type="match status" value="1"/>
</dbReference>
<dbReference type="EMBL" id="CP020880">
    <property type="protein sequence ID" value="ART77214.1"/>
    <property type="molecule type" value="Genomic_DNA"/>
</dbReference>
<evidence type="ECO:0000313" key="4">
    <source>
        <dbReference type="EMBL" id="ART77214.1"/>
    </source>
</evidence>
<name>A0ABN4ZIM8_9BACI</name>
<keyword evidence="5" id="KW-1185">Reference proteome</keyword>
<dbReference type="PROSITE" id="PS51186">
    <property type="entry name" value="GNAT"/>
    <property type="match status" value="2"/>
</dbReference>
<gene>
    <name evidence="4" type="ORF">B4U37_14675</name>
</gene>
<organism evidence="4 5">
    <name type="scientific">Sutcliffiella horikoshii</name>
    <dbReference type="NCBI Taxonomy" id="79883"/>
    <lineage>
        <taxon>Bacteria</taxon>
        <taxon>Bacillati</taxon>
        <taxon>Bacillota</taxon>
        <taxon>Bacilli</taxon>
        <taxon>Bacillales</taxon>
        <taxon>Bacillaceae</taxon>
        <taxon>Sutcliffiella</taxon>
    </lineage>
</organism>
<dbReference type="Pfam" id="PF00583">
    <property type="entry name" value="Acetyltransf_1"/>
    <property type="match status" value="2"/>
</dbReference>
<proteinExistence type="predicted"/>